<evidence type="ECO:0000256" key="2">
    <source>
        <dbReference type="ARBA" id="ARBA00023267"/>
    </source>
</evidence>
<evidence type="ECO:0000313" key="7">
    <source>
        <dbReference type="Proteomes" id="UP000464495"/>
    </source>
</evidence>
<dbReference type="NCBIfam" id="TIGR00121">
    <property type="entry name" value="birA_ligase"/>
    <property type="match status" value="1"/>
</dbReference>
<dbReference type="Pfam" id="PF02237">
    <property type="entry name" value="BPL_C"/>
    <property type="match status" value="1"/>
</dbReference>
<dbReference type="Gene3D" id="2.30.30.100">
    <property type="match status" value="1"/>
</dbReference>
<dbReference type="Pfam" id="PF03099">
    <property type="entry name" value="BPL_LplA_LipB"/>
    <property type="match status" value="1"/>
</dbReference>
<evidence type="ECO:0000256" key="1">
    <source>
        <dbReference type="ARBA" id="ARBA00022598"/>
    </source>
</evidence>
<dbReference type="EMBL" id="CP046620">
    <property type="protein sequence ID" value="QHQ37296.1"/>
    <property type="molecule type" value="Genomic_DNA"/>
</dbReference>
<dbReference type="PANTHER" id="PTHR12835:SF5">
    <property type="entry name" value="BIOTIN--PROTEIN LIGASE"/>
    <property type="match status" value="1"/>
</dbReference>
<organism evidence="6 7">
    <name type="scientific">Algicella marina</name>
    <dbReference type="NCBI Taxonomy" id="2683284"/>
    <lineage>
        <taxon>Bacteria</taxon>
        <taxon>Pseudomonadati</taxon>
        <taxon>Pseudomonadota</taxon>
        <taxon>Alphaproteobacteria</taxon>
        <taxon>Rhodobacterales</taxon>
        <taxon>Paracoccaceae</taxon>
        <taxon>Algicella</taxon>
    </lineage>
</organism>
<dbReference type="InterPro" id="IPR045864">
    <property type="entry name" value="aa-tRNA-synth_II/BPL/LPL"/>
</dbReference>
<dbReference type="EC" id="6.3.4.15" evidence="3"/>
<evidence type="ECO:0000259" key="5">
    <source>
        <dbReference type="PROSITE" id="PS51733"/>
    </source>
</evidence>
<keyword evidence="7" id="KW-1185">Reference proteome</keyword>
<dbReference type="AlphaFoldDB" id="A0A6P1T725"/>
<dbReference type="SUPFAM" id="SSF55681">
    <property type="entry name" value="Class II aaRS and biotin synthetases"/>
    <property type="match status" value="1"/>
</dbReference>
<dbReference type="Gene3D" id="3.30.930.10">
    <property type="entry name" value="Bira Bifunctional Protein, Domain 2"/>
    <property type="match status" value="1"/>
</dbReference>
<comment type="catalytic activity">
    <reaction evidence="4">
        <text>biotin + L-lysyl-[protein] + ATP = N(6)-biotinyl-L-lysyl-[protein] + AMP + diphosphate + H(+)</text>
        <dbReference type="Rhea" id="RHEA:11756"/>
        <dbReference type="Rhea" id="RHEA-COMP:9752"/>
        <dbReference type="Rhea" id="RHEA-COMP:10505"/>
        <dbReference type="ChEBI" id="CHEBI:15378"/>
        <dbReference type="ChEBI" id="CHEBI:29969"/>
        <dbReference type="ChEBI" id="CHEBI:30616"/>
        <dbReference type="ChEBI" id="CHEBI:33019"/>
        <dbReference type="ChEBI" id="CHEBI:57586"/>
        <dbReference type="ChEBI" id="CHEBI:83144"/>
        <dbReference type="ChEBI" id="CHEBI:456215"/>
        <dbReference type="EC" id="6.3.4.15"/>
    </reaction>
</comment>
<feature type="domain" description="BPL/LPL catalytic" evidence="5">
    <location>
        <begin position="1"/>
        <end position="172"/>
    </location>
</feature>
<dbReference type="InterPro" id="IPR004408">
    <property type="entry name" value="Biotin_CoA_COase_ligase"/>
</dbReference>
<dbReference type="GO" id="GO:0004077">
    <property type="term" value="F:biotin--[biotin carboxyl-carrier protein] ligase activity"/>
    <property type="evidence" value="ECO:0007669"/>
    <property type="project" value="UniProtKB-EC"/>
</dbReference>
<keyword evidence="2" id="KW-0092">Biotin</keyword>
<name>A0A6P1T725_9RHOB</name>
<protein>
    <recommendedName>
        <fullName evidence="3">biotin--[biotin carboxyl-carrier protein] ligase</fullName>
        <ecNumber evidence="3">6.3.4.15</ecNumber>
    </recommendedName>
</protein>
<accession>A0A6P1T725</accession>
<dbReference type="KEGG" id="amaq:GO499_05210"/>
<reference evidence="6 7" key="1">
    <citation type="submission" date="2019-12" db="EMBL/GenBank/DDBJ databases">
        <title>Complete genome sequence of Algicella marina strain 9Alg 56(T) isolated from the red alga Tichocarpus crinitus.</title>
        <authorList>
            <person name="Kim S.-G."/>
            <person name="Nedashkovskaya O.I."/>
        </authorList>
    </citation>
    <scope>NUCLEOTIDE SEQUENCE [LARGE SCALE GENOMIC DNA]</scope>
    <source>
        <strain evidence="6 7">9Alg 56</strain>
    </source>
</reference>
<dbReference type="GO" id="GO:0005737">
    <property type="term" value="C:cytoplasm"/>
    <property type="evidence" value="ECO:0007669"/>
    <property type="project" value="TreeGrafter"/>
</dbReference>
<proteinExistence type="predicted"/>
<gene>
    <name evidence="6" type="ORF">GO499_05210</name>
</gene>
<dbReference type="CDD" id="cd16442">
    <property type="entry name" value="BPL"/>
    <property type="match status" value="1"/>
</dbReference>
<evidence type="ECO:0000313" key="6">
    <source>
        <dbReference type="EMBL" id="QHQ37296.1"/>
    </source>
</evidence>
<dbReference type="PANTHER" id="PTHR12835">
    <property type="entry name" value="BIOTIN PROTEIN LIGASE"/>
    <property type="match status" value="1"/>
</dbReference>
<dbReference type="PROSITE" id="PS51733">
    <property type="entry name" value="BPL_LPL_CATALYTIC"/>
    <property type="match status" value="1"/>
</dbReference>
<dbReference type="Proteomes" id="UP000464495">
    <property type="component" value="Chromosome"/>
</dbReference>
<evidence type="ECO:0000256" key="4">
    <source>
        <dbReference type="ARBA" id="ARBA00047846"/>
    </source>
</evidence>
<dbReference type="InterPro" id="IPR004143">
    <property type="entry name" value="BPL_LPL_catalytic"/>
</dbReference>
<dbReference type="InterPro" id="IPR003142">
    <property type="entry name" value="BPL_C"/>
</dbReference>
<keyword evidence="1 6" id="KW-0436">Ligase</keyword>
<evidence type="ECO:0000256" key="3">
    <source>
        <dbReference type="ARBA" id="ARBA00024227"/>
    </source>
</evidence>
<sequence length="234" mass="24976">MLEQVDSTNAEAVRALTLGTRAPFWLMAHHQTAGRGRGGRPWSARAGNFFGTLMMEVPQGPQAAGQRSFVAALALRDVVAGLVPDTMALSLKWPNDVLLMNRKLAGILLESETVKGRLMLRVGIGVNLAAVPEQAELESGALTPVHLGGVIGPEAFLDLLAAAFAKWDDTLLREGFAPIRAAWLNHAARLGEPIRARLPGQELHGTFETVDEGGALVLNTAKGRMSLPAADVFF</sequence>